<name>A0A1A9V5Z0_GLOAU</name>
<dbReference type="EnsemblMetazoa" id="GAUT027049-RA">
    <property type="protein sequence ID" value="GAUT027049-PA"/>
    <property type="gene ID" value="GAUT027049"/>
</dbReference>
<sequence length="105" mass="11553">MTFEEAHKHVKVTPAHSPMALSNGGRKLDNFNDSSPSTRQKVQRPNLQQHTKSLNVKFRKAVDGRDGHNSSSGTLDSGVGEKRIRDYVAQYRRTKTGAAAAAYSV</sequence>
<protein>
    <submittedName>
        <fullName evidence="2">Uncharacterized protein</fullName>
    </submittedName>
</protein>
<dbReference type="AlphaFoldDB" id="A0A1A9V5Z0"/>
<organism evidence="2 3">
    <name type="scientific">Glossina austeni</name>
    <name type="common">Savannah tsetse fly</name>
    <dbReference type="NCBI Taxonomy" id="7395"/>
    <lineage>
        <taxon>Eukaryota</taxon>
        <taxon>Metazoa</taxon>
        <taxon>Ecdysozoa</taxon>
        <taxon>Arthropoda</taxon>
        <taxon>Hexapoda</taxon>
        <taxon>Insecta</taxon>
        <taxon>Pterygota</taxon>
        <taxon>Neoptera</taxon>
        <taxon>Endopterygota</taxon>
        <taxon>Diptera</taxon>
        <taxon>Brachycera</taxon>
        <taxon>Muscomorpha</taxon>
        <taxon>Hippoboscoidea</taxon>
        <taxon>Glossinidae</taxon>
        <taxon>Glossina</taxon>
    </lineage>
</organism>
<feature type="compositionally biased region" description="Polar residues" evidence="1">
    <location>
        <begin position="31"/>
        <end position="54"/>
    </location>
</feature>
<evidence type="ECO:0000313" key="3">
    <source>
        <dbReference type="Proteomes" id="UP000078200"/>
    </source>
</evidence>
<feature type="region of interest" description="Disordered" evidence="1">
    <location>
        <begin position="1"/>
        <end position="80"/>
    </location>
</feature>
<dbReference type="VEuPathDB" id="VectorBase:GAUT027049"/>
<evidence type="ECO:0000313" key="2">
    <source>
        <dbReference type="EnsemblMetazoa" id="GAUT027049-PA"/>
    </source>
</evidence>
<reference evidence="2" key="1">
    <citation type="submission" date="2020-05" db="UniProtKB">
        <authorList>
            <consortium name="EnsemblMetazoa"/>
        </authorList>
    </citation>
    <scope>IDENTIFICATION</scope>
    <source>
        <strain evidence="2">TTRI</strain>
    </source>
</reference>
<evidence type="ECO:0000256" key="1">
    <source>
        <dbReference type="SAM" id="MobiDB-lite"/>
    </source>
</evidence>
<accession>A0A1A9V5Z0</accession>
<proteinExistence type="predicted"/>
<keyword evidence="3" id="KW-1185">Reference proteome</keyword>
<dbReference type="Proteomes" id="UP000078200">
    <property type="component" value="Unassembled WGS sequence"/>
</dbReference>